<reference evidence="2 3" key="1">
    <citation type="submission" date="2018-09" db="EMBL/GenBank/DDBJ databases">
        <title>Phylogenetic diversity of Pectobacterium and Dickeya strains causing blackleg disease of potato in Morocco.</title>
        <authorList>
            <person name="Oulghazi S."/>
            <person name="Moumni M."/>
            <person name="Faure D."/>
        </authorList>
    </citation>
    <scope>NUCLEOTIDE SEQUENCE [LARGE SCALE GENOMIC DNA]</scope>
    <source>
        <strain evidence="2 3">S1.15.11.2D</strain>
    </source>
</reference>
<name>A0A419ARB7_PECCA</name>
<dbReference type="EMBL" id="QZDH01000069">
    <property type="protein sequence ID" value="RJL47212.1"/>
    <property type="molecule type" value="Genomic_DNA"/>
</dbReference>
<evidence type="ECO:0000313" key="2">
    <source>
        <dbReference type="EMBL" id="RJL47212.1"/>
    </source>
</evidence>
<evidence type="ECO:0000259" key="1">
    <source>
        <dbReference type="Pfam" id="PF04606"/>
    </source>
</evidence>
<feature type="domain" description="Zinc finger Ogr/Delta-type" evidence="1">
    <location>
        <begin position="18"/>
        <end position="63"/>
    </location>
</feature>
<dbReference type="AlphaFoldDB" id="A0A419ARB7"/>
<dbReference type="Proteomes" id="UP000283655">
    <property type="component" value="Unassembled WGS sequence"/>
</dbReference>
<comment type="caution">
    <text evidence="2">The sequence shown here is derived from an EMBL/GenBank/DDBJ whole genome shotgun (WGS) entry which is preliminary data.</text>
</comment>
<dbReference type="InterPro" id="IPR007684">
    <property type="entry name" value="Znf_Ogr/Delta"/>
</dbReference>
<evidence type="ECO:0000313" key="3">
    <source>
        <dbReference type="Proteomes" id="UP000283655"/>
    </source>
</evidence>
<protein>
    <recommendedName>
        <fullName evidence="1">Zinc finger Ogr/Delta-type domain-containing protein</fullName>
    </recommendedName>
</protein>
<organism evidence="2 3">
    <name type="scientific">Pectobacterium carotovorum</name>
    <name type="common">Erwinia carotovora</name>
    <dbReference type="NCBI Taxonomy" id="554"/>
    <lineage>
        <taxon>Bacteria</taxon>
        <taxon>Pseudomonadati</taxon>
        <taxon>Pseudomonadota</taxon>
        <taxon>Gammaproteobacteria</taxon>
        <taxon>Enterobacterales</taxon>
        <taxon>Pectobacteriaceae</taxon>
        <taxon>Pectobacterium</taxon>
    </lineage>
</organism>
<proteinExistence type="predicted"/>
<dbReference type="Pfam" id="PF04606">
    <property type="entry name" value="Ogr_Delta"/>
    <property type="match status" value="1"/>
</dbReference>
<sequence>MFSYMMEHSMERHKKLPECPKCGAWMRARTSMILDVNVRKISRICTRQECGFKCTSLQWYEVALNQAKENATIPETIKTRCIEMRQGRYDHL</sequence>
<dbReference type="RefSeq" id="WP_119874824.1">
    <property type="nucleotide sequence ID" value="NZ_QZDH01000069.1"/>
</dbReference>
<accession>A0A419ARB7</accession>
<gene>
    <name evidence="2" type="ORF">D5071_19665</name>
</gene>